<dbReference type="RefSeq" id="WP_285869406.1">
    <property type="nucleotide sequence ID" value="NZ_JARFYM010000010.1"/>
</dbReference>
<accession>A0ABT7JVF2</accession>
<dbReference type="EMBL" id="JARFYM010000010">
    <property type="protein sequence ID" value="MDL2400326.1"/>
    <property type="molecule type" value="Genomic_DNA"/>
</dbReference>
<comment type="caution">
    <text evidence="1">The sequence shown here is derived from an EMBL/GenBank/DDBJ whole genome shotgun (WGS) entry which is preliminary data.</text>
</comment>
<evidence type="ECO:0000313" key="1">
    <source>
        <dbReference type="EMBL" id="MDL2400326.1"/>
    </source>
</evidence>
<keyword evidence="2" id="KW-1185">Reference proteome</keyword>
<sequence length="162" mass="17795">MSNTPSPQHEAFTLIGSEEDRQEILAFIRKNQHTLDRLLNALSSAPGRIEDGCYILARPIHLTVDADRFAMSYKKPKPKRSRSGGYCINFEIRSRDAANHAATALGFATAVGCMRIRDAIRASNLIRKTGQDASGTLNHLAGVFIAQIESASHHLSARLAMH</sequence>
<organism evidence="1 2">
    <name type="scientific">Rhizobium mayense</name>
    <dbReference type="NCBI Taxonomy" id="1312184"/>
    <lineage>
        <taxon>Bacteria</taxon>
        <taxon>Pseudomonadati</taxon>
        <taxon>Pseudomonadota</taxon>
        <taxon>Alphaproteobacteria</taxon>
        <taxon>Hyphomicrobiales</taxon>
        <taxon>Rhizobiaceae</taxon>
        <taxon>Rhizobium/Agrobacterium group</taxon>
        <taxon>Rhizobium</taxon>
    </lineage>
</organism>
<reference evidence="1" key="1">
    <citation type="submission" date="2023-06" db="EMBL/GenBank/DDBJ databases">
        <title>Phylogenetic Diversity of Rhizobium strains.</title>
        <authorList>
            <person name="Moura F.T."/>
            <person name="Helene L.C.F."/>
            <person name="Hungria M."/>
        </authorList>
    </citation>
    <scope>NUCLEOTIDE SEQUENCE</scope>
    <source>
        <strain evidence="1">CCGE526</strain>
    </source>
</reference>
<name>A0ABT7JVF2_9HYPH</name>
<evidence type="ECO:0000313" key="2">
    <source>
        <dbReference type="Proteomes" id="UP001172645"/>
    </source>
</evidence>
<gene>
    <name evidence="1" type="ORF">PY649_15575</name>
</gene>
<protein>
    <submittedName>
        <fullName evidence="1">Uncharacterized protein</fullName>
    </submittedName>
</protein>
<proteinExistence type="predicted"/>
<dbReference type="Proteomes" id="UP001172645">
    <property type="component" value="Unassembled WGS sequence"/>
</dbReference>